<keyword evidence="2" id="KW-1185">Reference proteome</keyword>
<sequence length="428" mass="46402">MLRQGWIELGGSCAVILGVVAGCRGTRLPVIDRTAVGIIYDTAHEADLRTGKMAGLAAEAFGRYVDTLSEPAAIVDWRDGISTWEVFYATNRGRVFGSPDARVDFGNQVSSSPQYGRAEVTLPRRGRGIDPPTAAGRSRLMPVSFSKPKTDDEVVQFGTVEVQKPESFLAGVNNQLARSRQKDLLLFVHGFNVDFHSAIVRAAQVALDVPFNGAVVAYAWPSQGGVQNYRADEPANQASVAPFADFLQSLLDGVPADTRVSILVHSMGNRIVMQGINRLSPGARLANVVLCAPDVGLGDFEEWAPGVAARCDRVTLYASENDAALIASKSLHAEQRAGDAHPPVLLSGVETVDCSTVDYTSFLGHSYYGANRHVLGDLFLLLKENRPASERPHLSKQLNARREFWVFSGNAPNILVTWHFEEDATVTK</sequence>
<evidence type="ECO:0008006" key="3">
    <source>
        <dbReference type="Google" id="ProtNLM"/>
    </source>
</evidence>
<organism evidence="1 2">
    <name type="scientific">Caulifigura coniformis</name>
    <dbReference type="NCBI Taxonomy" id="2527983"/>
    <lineage>
        <taxon>Bacteria</taxon>
        <taxon>Pseudomonadati</taxon>
        <taxon>Planctomycetota</taxon>
        <taxon>Planctomycetia</taxon>
        <taxon>Planctomycetales</taxon>
        <taxon>Planctomycetaceae</taxon>
        <taxon>Caulifigura</taxon>
    </lineage>
</organism>
<dbReference type="PANTHER" id="PTHR36513:SF1">
    <property type="entry name" value="TRANSMEMBRANE PROTEIN"/>
    <property type="match status" value="1"/>
</dbReference>
<evidence type="ECO:0000313" key="1">
    <source>
        <dbReference type="EMBL" id="QDT55605.1"/>
    </source>
</evidence>
<proteinExistence type="predicted"/>
<reference evidence="1 2" key="1">
    <citation type="submission" date="2019-02" db="EMBL/GenBank/DDBJ databases">
        <title>Deep-cultivation of Planctomycetes and their phenomic and genomic characterization uncovers novel biology.</title>
        <authorList>
            <person name="Wiegand S."/>
            <person name="Jogler M."/>
            <person name="Boedeker C."/>
            <person name="Pinto D."/>
            <person name="Vollmers J."/>
            <person name="Rivas-Marin E."/>
            <person name="Kohn T."/>
            <person name="Peeters S.H."/>
            <person name="Heuer A."/>
            <person name="Rast P."/>
            <person name="Oberbeckmann S."/>
            <person name="Bunk B."/>
            <person name="Jeske O."/>
            <person name="Meyerdierks A."/>
            <person name="Storesund J.E."/>
            <person name="Kallscheuer N."/>
            <person name="Luecker S."/>
            <person name="Lage O.M."/>
            <person name="Pohl T."/>
            <person name="Merkel B.J."/>
            <person name="Hornburger P."/>
            <person name="Mueller R.-W."/>
            <person name="Bruemmer F."/>
            <person name="Labrenz M."/>
            <person name="Spormann A.M."/>
            <person name="Op den Camp H."/>
            <person name="Overmann J."/>
            <person name="Amann R."/>
            <person name="Jetten M.S.M."/>
            <person name="Mascher T."/>
            <person name="Medema M.H."/>
            <person name="Devos D.P."/>
            <person name="Kaster A.-K."/>
            <person name="Ovreas L."/>
            <person name="Rohde M."/>
            <person name="Galperin M.Y."/>
            <person name="Jogler C."/>
        </authorList>
    </citation>
    <scope>NUCLEOTIDE SEQUENCE [LARGE SCALE GENOMIC DNA]</scope>
    <source>
        <strain evidence="1 2">Pan44</strain>
    </source>
</reference>
<dbReference type="RefSeq" id="WP_197453424.1">
    <property type="nucleotide sequence ID" value="NZ_CP036271.1"/>
</dbReference>
<dbReference type="PANTHER" id="PTHR36513">
    <property type="entry name" value="ABC TRANSMEMBRANE TYPE-1 DOMAIN-CONTAINING PROTEIN"/>
    <property type="match status" value="1"/>
</dbReference>
<name>A0A517SHL3_9PLAN</name>
<gene>
    <name evidence="1" type="ORF">Pan44_36510</name>
</gene>
<protein>
    <recommendedName>
        <fullName evidence="3">Alpha/beta hydrolase family protein</fullName>
    </recommendedName>
</protein>
<dbReference type="KEGG" id="ccos:Pan44_36510"/>
<dbReference type="InterPro" id="IPR029058">
    <property type="entry name" value="AB_hydrolase_fold"/>
</dbReference>
<dbReference type="Gene3D" id="3.40.50.1820">
    <property type="entry name" value="alpha/beta hydrolase"/>
    <property type="match status" value="1"/>
</dbReference>
<dbReference type="EMBL" id="CP036271">
    <property type="protein sequence ID" value="QDT55605.1"/>
    <property type="molecule type" value="Genomic_DNA"/>
</dbReference>
<dbReference type="InParanoid" id="A0A517SHL3"/>
<dbReference type="SUPFAM" id="SSF53474">
    <property type="entry name" value="alpha/beta-Hydrolases"/>
    <property type="match status" value="1"/>
</dbReference>
<evidence type="ECO:0000313" key="2">
    <source>
        <dbReference type="Proteomes" id="UP000315700"/>
    </source>
</evidence>
<dbReference type="Pfam" id="PF05990">
    <property type="entry name" value="DUF900"/>
    <property type="match status" value="1"/>
</dbReference>
<dbReference type="Proteomes" id="UP000315700">
    <property type="component" value="Chromosome"/>
</dbReference>
<accession>A0A517SHL3</accession>
<dbReference type="PROSITE" id="PS51257">
    <property type="entry name" value="PROKAR_LIPOPROTEIN"/>
    <property type="match status" value="1"/>
</dbReference>
<dbReference type="InterPro" id="IPR010297">
    <property type="entry name" value="DUF900_hydrolase"/>
</dbReference>
<dbReference type="AlphaFoldDB" id="A0A517SHL3"/>